<feature type="transmembrane region" description="Helical" evidence="2">
    <location>
        <begin position="706"/>
        <end position="729"/>
    </location>
</feature>
<dbReference type="SUPFAM" id="SSF53448">
    <property type="entry name" value="Nucleotide-diphospho-sugar transferases"/>
    <property type="match status" value="1"/>
</dbReference>
<dbReference type="EMBL" id="CP090958">
    <property type="protein sequence ID" value="WGW10708.1"/>
    <property type="molecule type" value="Genomic_DNA"/>
</dbReference>
<dbReference type="InterPro" id="IPR029044">
    <property type="entry name" value="Nucleotide-diphossugar_trans"/>
</dbReference>
<sequence>MSLRVTAVVVSHDGEAYLPRTLAALRAQSRPLDFTVGVDTGSRDSSSELLEQNVDQVVGVPRTTAFGAAVARAIESLPPVEDAAREWLWLIHDDSAPDVHALEQLLIAVDLAPSVAVVGCKQLDWDDPKLLRDVGLTTSRWGRRMTLLSPGEVDQGQYDSRSDVLAVNSAGMLIRRDVWDALGGLDHNLRLFHDDIDLCKRARLAGHRVEVVPNARMFHAEAASNGLRSGGALDHSVMRTERRNMIFSRLVHAPAFLLPFHIVISLLSGLGLALFRIAAKEPGSAGREIGGSIDAVIRPGRLATSRRRARRTRSAPRSSLSALYAEPRDVWRTIRENMATAPIARDADPDASTSHQETYVHDSSATAGDTSGVVEEFSPLDTLGAPRRRIWTHPAVLTVFALAILGVLALFRLIGEGHVVGGALKEATLTLGQLNWSAVSNWNIAGLGHPAAADPFLAALVPLSLLAGGSPSVAVTALLVCALPLAGLGAWVAAGCVTGSRGVRSWTALVWAAMPPLTLAINEGRLGAILAHVLLPWCVLGMVRAIGAARAWRYTGRPGTSGIPSWSAAAAGGLALAGVSAGAPALLPAIAVLVVVLAIAAPKGRKKTVPWLLIPSLALFGPYLVELVRNPRLIAADPGALLASTPAPAWQQVLLQPVQVAPWPWLDALLGGLGEIVPIVVWAPVVLVAILALLRSGSVARGIRLSWFAVLLGLATAIVSGQIAVGSTADQLVASWPGSGVSLLGGGLLAASVAGSLNLRRRLSAPRISRTLRPAVAVLAVLAVLGPLTAIGVWTGQNLTQAAPDSKLTRTAGLAIPAVAGDQGLGSDRTRTLMLSHVDGELTGQLLRADGQTIASTSAVVNARSVSGAPGQQKAAGLDDAQAQLGAAIAAVTAGSGGDPRPVMSGLGIGFVVLSDAMSEPRGVNAPPRGIEPAEKVAAEQEFGSLNDSISAAIDTCAGLTRVGNTSVGLLWRVEPGTSGDDAQGAAPDRPARVRILDSDGRQLGVVASKAVTVDARVPDAESPRTIVLAERADDGWRAWLNGKELAAGSDGWAQSFELPADGGDLVIKHSPRFGWLWPIGQGIVLLLAVLLAIPLPGRRRAPAGGSGTRIRSTTPVPVTAGGDES</sequence>
<evidence type="ECO:0000256" key="2">
    <source>
        <dbReference type="SAM" id="Phobius"/>
    </source>
</evidence>
<dbReference type="Proteomes" id="UP001209083">
    <property type="component" value="Chromosome"/>
</dbReference>
<feature type="transmembrane region" description="Helical" evidence="2">
    <location>
        <begin position="585"/>
        <end position="601"/>
    </location>
</feature>
<keyword evidence="3" id="KW-0808">Transferase</keyword>
<keyword evidence="2" id="KW-0812">Transmembrane</keyword>
<feature type="transmembrane region" description="Helical" evidence="2">
    <location>
        <begin position="741"/>
        <end position="759"/>
    </location>
</feature>
<feature type="transmembrane region" description="Helical" evidence="2">
    <location>
        <begin position="528"/>
        <end position="547"/>
    </location>
</feature>
<dbReference type="GO" id="GO:0016757">
    <property type="term" value="F:glycosyltransferase activity"/>
    <property type="evidence" value="ECO:0007669"/>
    <property type="project" value="UniProtKB-KW"/>
</dbReference>
<reference evidence="3 4" key="1">
    <citation type="submission" date="2023-05" db="EMBL/GenBank/DDBJ databases">
        <title>Lithophilousrod everest ZFBP1038 complete genpme.</title>
        <authorList>
            <person name="Tian M."/>
        </authorList>
    </citation>
    <scope>NUCLEOTIDE SEQUENCE [LARGE SCALE GENOMIC DNA]</scope>
    <source>
        <strain evidence="3 4">ZFBP1038</strain>
    </source>
</reference>
<gene>
    <name evidence="3" type="ORF">LWF01_11260</name>
</gene>
<feature type="region of interest" description="Disordered" evidence="1">
    <location>
        <begin position="1101"/>
        <end position="1126"/>
    </location>
</feature>
<feature type="transmembrane region" description="Helical" evidence="2">
    <location>
        <begin position="1076"/>
        <end position="1094"/>
    </location>
</feature>
<keyword evidence="2" id="KW-1133">Transmembrane helix</keyword>
<keyword evidence="2" id="KW-0472">Membrane</keyword>
<name>A0ABY8QP25_9MICO</name>
<protein>
    <submittedName>
        <fullName evidence="3">Glycosyltransferase family 2 protein</fullName>
        <ecNumber evidence="3">2.4.-.-</ecNumber>
    </submittedName>
</protein>
<evidence type="ECO:0000256" key="1">
    <source>
        <dbReference type="SAM" id="MobiDB-lite"/>
    </source>
</evidence>
<organism evidence="3 4">
    <name type="scientific">Saxibacter everestensis</name>
    <dbReference type="NCBI Taxonomy" id="2909229"/>
    <lineage>
        <taxon>Bacteria</taxon>
        <taxon>Bacillati</taxon>
        <taxon>Actinomycetota</taxon>
        <taxon>Actinomycetes</taxon>
        <taxon>Micrococcales</taxon>
        <taxon>Brevibacteriaceae</taxon>
        <taxon>Saxibacter</taxon>
    </lineage>
</organism>
<dbReference type="PANTHER" id="PTHR43685">
    <property type="entry name" value="GLYCOSYLTRANSFERASE"/>
    <property type="match status" value="1"/>
</dbReference>
<proteinExistence type="predicted"/>
<feature type="transmembrane region" description="Helical" evidence="2">
    <location>
        <begin position="771"/>
        <end position="794"/>
    </location>
</feature>
<dbReference type="Gene3D" id="3.90.550.10">
    <property type="entry name" value="Spore Coat Polysaccharide Biosynthesis Protein SpsA, Chain A"/>
    <property type="match status" value="1"/>
</dbReference>
<dbReference type="InterPro" id="IPR050834">
    <property type="entry name" value="Glycosyltransf_2"/>
</dbReference>
<dbReference type="Pfam" id="PF13641">
    <property type="entry name" value="Glyco_tranf_2_3"/>
    <property type="match status" value="1"/>
</dbReference>
<accession>A0ABY8QP25</accession>
<feature type="transmembrane region" description="Helical" evidence="2">
    <location>
        <begin position="395"/>
        <end position="414"/>
    </location>
</feature>
<feature type="transmembrane region" description="Helical" evidence="2">
    <location>
        <begin position="473"/>
        <end position="494"/>
    </location>
</feature>
<feature type="transmembrane region" description="Helical" evidence="2">
    <location>
        <begin position="608"/>
        <end position="625"/>
    </location>
</feature>
<evidence type="ECO:0000313" key="4">
    <source>
        <dbReference type="Proteomes" id="UP001209083"/>
    </source>
</evidence>
<dbReference type="PANTHER" id="PTHR43685:SF3">
    <property type="entry name" value="SLR2126 PROTEIN"/>
    <property type="match status" value="1"/>
</dbReference>
<feature type="transmembrane region" description="Helical" evidence="2">
    <location>
        <begin position="676"/>
        <end position="694"/>
    </location>
</feature>
<keyword evidence="3" id="KW-0328">Glycosyltransferase</keyword>
<keyword evidence="4" id="KW-1185">Reference proteome</keyword>
<dbReference type="RefSeq" id="WP_349637489.1">
    <property type="nucleotide sequence ID" value="NZ_CP090958.1"/>
</dbReference>
<evidence type="ECO:0000313" key="3">
    <source>
        <dbReference type="EMBL" id="WGW10708.1"/>
    </source>
</evidence>
<feature type="transmembrane region" description="Helical" evidence="2">
    <location>
        <begin position="256"/>
        <end position="279"/>
    </location>
</feature>
<dbReference type="EC" id="2.4.-.-" evidence="3"/>